<keyword evidence="1" id="KW-1133">Transmembrane helix</keyword>
<evidence type="ECO:0000313" key="3">
    <source>
        <dbReference type="EMBL" id="PCJ40439.1"/>
    </source>
</evidence>
<protein>
    <recommendedName>
        <fullName evidence="2">Glycosyltransferase 2-like domain-containing protein</fullName>
    </recommendedName>
</protein>
<evidence type="ECO:0000259" key="2">
    <source>
        <dbReference type="Pfam" id="PF00535"/>
    </source>
</evidence>
<reference evidence="4" key="1">
    <citation type="submission" date="2017-08" db="EMBL/GenBank/DDBJ databases">
        <title>A dynamic microbial community with high functional redundancy inhabits the cold, oxic subseafloor aquifer.</title>
        <authorList>
            <person name="Tully B.J."/>
            <person name="Wheat C.G."/>
            <person name="Glazer B.T."/>
            <person name="Huber J.A."/>
        </authorList>
    </citation>
    <scope>NUCLEOTIDE SEQUENCE [LARGE SCALE GENOMIC DNA]</scope>
</reference>
<dbReference type="EMBL" id="NVWI01000009">
    <property type="protein sequence ID" value="PCJ40439.1"/>
    <property type="molecule type" value="Genomic_DNA"/>
</dbReference>
<proteinExistence type="predicted"/>
<name>A0A2A5C990_9GAMM</name>
<dbReference type="Gene3D" id="3.90.550.10">
    <property type="entry name" value="Spore Coat Polysaccharide Biosynthesis Protein SpsA, Chain A"/>
    <property type="match status" value="1"/>
</dbReference>
<comment type="caution">
    <text evidence="3">The sequence shown here is derived from an EMBL/GenBank/DDBJ whole genome shotgun (WGS) entry which is preliminary data.</text>
</comment>
<dbReference type="InterPro" id="IPR029044">
    <property type="entry name" value="Nucleotide-diphossugar_trans"/>
</dbReference>
<organism evidence="3 4">
    <name type="scientific">SAR86 cluster bacterium</name>
    <dbReference type="NCBI Taxonomy" id="2030880"/>
    <lineage>
        <taxon>Bacteria</taxon>
        <taxon>Pseudomonadati</taxon>
        <taxon>Pseudomonadota</taxon>
        <taxon>Gammaproteobacteria</taxon>
        <taxon>SAR86 cluster</taxon>
    </lineage>
</organism>
<feature type="domain" description="Glycosyltransferase 2-like" evidence="2">
    <location>
        <begin position="19"/>
        <end position="190"/>
    </location>
</feature>
<accession>A0A2A5C990</accession>
<dbReference type="InterPro" id="IPR001173">
    <property type="entry name" value="Glyco_trans_2-like"/>
</dbReference>
<dbReference type="SUPFAM" id="SSF53448">
    <property type="entry name" value="Nucleotide-diphospho-sugar transferases"/>
    <property type="match status" value="1"/>
</dbReference>
<dbReference type="InterPro" id="IPR050834">
    <property type="entry name" value="Glycosyltransf_2"/>
</dbReference>
<feature type="transmembrane region" description="Helical" evidence="1">
    <location>
        <begin position="268"/>
        <end position="289"/>
    </location>
</feature>
<dbReference type="PANTHER" id="PTHR43685:SF2">
    <property type="entry name" value="GLYCOSYLTRANSFERASE 2-LIKE DOMAIN-CONTAINING PROTEIN"/>
    <property type="match status" value="1"/>
</dbReference>
<gene>
    <name evidence="3" type="ORF">COA71_11330</name>
</gene>
<feature type="transmembrane region" description="Helical" evidence="1">
    <location>
        <begin position="301"/>
        <end position="319"/>
    </location>
</feature>
<evidence type="ECO:0000256" key="1">
    <source>
        <dbReference type="SAM" id="Phobius"/>
    </source>
</evidence>
<keyword evidence="1" id="KW-0812">Transmembrane</keyword>
<dbReference type="AlphaFoldDB" id="A0A2A5C990"/>
<evidence type="ECO:0000313" key="4">
    <source>
        <dbReference type="Proteomes" id="UP000228987"/>
    </source>
</evidence>
<sequence>MWLALTEQGFEMSNKVTLSLIVVTYNSQDTIKECLGALIRQCTSADEILVYDNGSVDNTAKILEDYASKVSLYLAPNNSGFSYACNWCTKKVSQTSHLAFINPDVVVGIDLVHRARGAFDDRSVSLVGFFCKGKNGLQDKNFRRYPSILSGLLTIIDNVILRFNIKCNSSFNLKKHYLDGSCMFVDRSMFVRANYFQDFFLYGEDVILCDFLKQKGIKAIYYSDVSYLHLRGASSSSIPGERSWSMLPNMTYSELFYLCRRSLLSRGAYLILKFIELLSLVMVSTLFWRKNKIKREFYRKRLLLFIQYSLAFLIQGKGFTKPEFHVGPEKLNGEI</sequence>
<dbReference type="Proteomes" id="UP000228987">
    <property type="component" value="Unassembled WGS sequence"/>
</dbReference>
<dbReference type="Pfam" id="PF00535">
    <property type="entry name" value="Glycos_transf_2"/>
    <property type="match status" value="1"/>
</dbReference>
<keyword evidence="1" id="KW-0472">Membrane</keyword>
<dbReference type="PANTHER" id="PTHR43685">
    <property type="entry name" value="GLYCOSYLTRANSFERASE"/>
    <property type="match status" value="1"/>
</dbReference>